<dbReference type="PANTHER" id="PTHR43687:SF6">
    <property type="entry name" value="L-ASPARTATE SEMIALDEHYDE SULFURTRANSFERASE IRON-SULFUR SUBUNIT"/>
    <property type="match status" value="1"/>
</dbReference>
<dbReference type="InterPro" id="IPR017896">
    <property type="entry name" value="4Fe4S_Fe-S-bd"/>
</dbReference>
<dbReference type="Gene3D" id="3.30.70.260">
    <property type="match status" value="1"/>
</dbReference>
<dbReference type="SMART" id="SM00930">
    <property type="entry name" value="NIL"/>
    <property type="match status" value="1"/>
</dbReference>
<reference evidence="10" key="1">
    <citation type="submission" date="2017-01" db="EMBL/GenBank/DDBJ databases">
        <title>Novel pathways for hydrocarbon cycling and metabolic interdependencies in hydrothermal sediment communities.</title>
        <authorList>
            <person name="Dombrowski N."/>
            <person name="Seitz K."/>
            <person name="Teske A."/>
            <person name="Baker B."/>
        </authorList>
    </citation>
    <scope>NUCLEOTIDE SEQUENCE [LARGE SCALE GENOMIC DNA]</scope>
</reference>
<dbReference type="Proteomes" id="UP000191663">
    <property type="component" value="Unassembled WGS sequence"/>
</dbReference>
<dbReference type="GO" id="GO:0046872">
    <property type="term" value="F:metal ion binding"/>
    <property type="evidence" value="ECO:0007669"/>
    <property type="project" value="UniProtKB-KW"/>
</dbReference>
<keyword evidence="2" id="KW-0004">4Fe-4S</keyword>
<evidence type="ECO:0000259" key="8">
    <source>
        <dbReference type="PROSITE" id="PS51379"/>
    </source>
</evidence>
<evidence type="ECO:0000256" key="6">
    <source>
        <dbReference type="ARBA" id="ARBA00023004"/>
    </source>
</evidence>
<dbReference type="SUPFAM" id="SSF46548">
    <property type="entry name" value="alpha-helical ferredoxin"/>
    <property type="match status" value="1"/>
</dbReference>
<sequence>MKERFILGFPPECSDRPITYHLIKDYRFKVNILRAEITPGKEGRLLIEAEADSKDFERGMDFLRRERVLVYPLKRRLNIDLERCIHCGICTAVCISGALDMERRNWQITFNVAQCVGCELCIKACPLRLIQLNFLNNLNG</sequence>
<dbReference type="EMBL" id="MUKB01000055">
    <property type="protein sequence ID" value="OPX17973.1"/>
    <property type="molecule type" value="Genomic_DNA"/>
</dbReference>
<keyword evidence="3" id="KW-0479">Metal-binding</keyword>
<evidence type="ECO:0000313" key="9">
    <source>
        <dbReference type="EMBL" id="OPX17973.1"/>
    </source>
</evidence>
<dbReference type="InterPro" id="IPR018449">
    <property type="entry name" value="NIL_domain"/>
</dbReference>
<keyword evidence="5" id="KW-0249">Electron transport</keyword>
<feature type="domain" description="4Fe-4S ferredoxin-type" evidence="8">
    <location>
        <begin position="106"/>
        <end position="135"/>
    </location>
</feature>
<keyword evidence="7" id="KW-0411">Iron-sulfur</keyword>
<keyword evidence="1" id="KW-0813">Transport</keyword>
<dbReference type="Pfam" id="PF13237">
    <property type="entry name" value="Fer4_10"/>
    <property type="match status" value="1"/>
</dbReference>
<evidence type="ECO:0000256" key="7">
    <source>
        <dbReference type="ARBA" id="ARBA00023014"/>
    </source>
</evidence>
<feature type="domain" description="4Fe-4S ferredoxin-type" evidence="8">
    <location>
        <begin position="75"/>
        <end position="104"/>
    </location>
</feature>
<evidence type="ECO:0000256" key="1">
    <source>
        <dbReference type="ARBA" id="ARBA00022448"/>
    </source>
</evidence>
<dbReference type="SUPFAM" id="SSF55021">
    <property type="entry name" value="ACT-like"/>
    <property type="match status" value="1"/>
</dbReference>
<comment type="caution">
    <text evidence="9">The sequence shown here is derived from an EMBL/GenBank/DDBJ whole genome shotgun (WGS) entry which is preliminary data.</text>
</comment>
<dbReference type="InterPro" id="IPR017900">
    <property type="entry name" value="4Fe4S_Fe_S_CS"/>
</dbReference>
<evidence type="ECO:0000256" key="3">
    <source>
        <dbReference type="ARBA" id="ARBA00022723"/>
    </source>
</evidence>
<dbReference type="Pfam" id="PF09383">
    <property type="entry name" value="NIL"/>
    <property type="match status" value="1"/>
</dbReference>
<keyword evidence="4" id="KW-0677">Repeat</keyword>
<dbReference type="InterPro" id="IPR050572">
    <property type="entry name" value="Fe-S_Ferredoxin"/>
</dbReference>
<proteinExistence type="predicted"/>
<dbReference type="PANTHER" id="PTHR43687">
    <property type="entry name" value="ADENYLYLSULFATE REDUCTASE, BETA SUBUNIT"/>
    <property type="match status" value="1"/>
</dbReference>
<dbReference type="InterPro" id="IPR045865">
    <property type="entry name" value="ACT-like_dom_sf"/>
</dbReference>
<dbReference type="PROSITE" id="PS51379">
    <property type="entry name" value="4FE4S_FER_2"/>
    <property type="match status" value="2"/>
</dbReference>
<dbReference type="Gene3D" id="3.30.70.20">
    <property type="match status" value="1"/>
</dbReference>
<accession>A0A1V4QF32</accession>
<evidence type="ECO:0000313" key="10">
    <source>
        <dbReference type="Proteomes" id="UP000191663"/>
    </source>
</evidence>
<name>A0A1V4QF32_UNCW3</name>
<dbReference type="GO" id="GO:0051539">
    <property type="term" value="F:4 iron, 4 sulfur cluster binding"/>
    <property type="evidence" value="ECO:0007669"/>
    <property type="project" value="UniProtKB-KW"/>
</dbReference>
<evidence type="ECO:0000256" key="4">
    <source>
        <dbReference type="ARBA" id="ARBA00022737"/>
    </source>
</evidence>
<protein>
    <recommendedName>
        <fullName evidence="8">4Fe-4S ferredoxin-type domain-containing protein</fullName>
    </recommendedName>
</protein>
<organism evidence="9 10">
    <name type="scientific">candidate division WOR-3 bacterium 4484_100</name>
    <dbReference type="NCBI Taxonomy" id="1936077"/>
    <lineage>
        <taxon>Bacteria</taxon>
        <taxon>Bacteria division WOR-3</taxon>
    </lineage>
</organism>
<keyword evidence="6" id="KW-0408">Iron</keyword>
<dbReference type="AlphaFoldDB" id="A0A1V4QF32"/>
<evidence type="ECO:0000256" key="5">
    <source>
        <dbReference type="ARBA" id="ARBA00022982"/>
    </source>
</evidence>
<evidence type="ECO:0000256" key="2">
    <source>
        <dbReference type="ARBA" id="ARBA00022485"/>
    </source>
</evidence>
<gene>
    <name evidence="9" type="ORF">BXT86_03590</name>
</gene>
<dbReference type="PROSITE" id="PS00198">
    <property type="entry name" value="4FE4S_FER_1"/>
    <property type="match status" value="1"/>
</dbReference>